<feature type="region of interest" description="Disordered" evidence="2">
    <location>
        <begin position="2389"/>
        <end position="2453"/>
    </location>
</feature>
<reference evidence="4 5" key="1">
    <citation type="submission" date="2024-10" db="EMBL/GenBank/DDBJ databases">
        <title>Updated reference genomes for cyclostephanoid diatoms.</title>
        <authorList>
            <person name="Roberts W.R."/>
            <person name="Alverson A.J."/>
        </authorList>
    </citation>
    <scope>NUCLEOTIDE SEQUENCE [LARGE SCALE GENOMIC DNA]</scope>
    <source>
        <strain evidence="4 5">AJA228-03</strain>
    </source>
</reference>
<feature type="compositionally biased region" description="Low complexity" evidence="2">
    <location>
        <begin position="2431"/>
        <end position="2448"/>
    </location>
</feature>
<evidence type="ECO:0000256" key="1">
    <source>
        <dbReference type="PROSITE-ProRule" id="PRU00047"/>
    </source>
</evidence>
<protein>
    <recommendedName>
        <fullName evidence="3">CCHC-type domain-containing protein</fullName>
    </recommendedName>
</protein>
<evidence type="ECO:0000313" key="5">
    <source>
        <dbReference type="Proteomes" id="UP001530377"/>
    </source>
</evidence>
<name>A0ABD3R2X0_9STRA</name>
<dbReference type="Gene3D" id="4.10.60.10">
    <property type="entry name" value="Zinc finger, CCHC-type"/>
    <property type="match status" value="1"/>
</dbReference>
<keyword evidence="1" id="KW-0862">Zinc</keyword>
<dbReference type="PROSITE" id="PS50158">
    <property type="entry name" value="ZF_CCHC"/>
    <property type="match status" value="1"/>
</dbReference>
<feature type="region of interest" description="Disordered" evidence="2">
    <location>
        <begin position="789"/>
        <end position="863"/>
    </location>
</feature>
<dbReference type="EMBL" id="JALLPB020000677">
    <property type="protein sequence ID" value="KAL3807063.1"/>
    <property type="molecule type" value="Genomic_DNA"/>
</dbReference>
<organism evidence="4 5">
    <name type="scientific">Cyclostephanos tholiformis</name>
    <dbReference type="NCBI Taxonomy" id="382380"/>
    <lineage>
        <taxon>Eukaryota</taxon>
        <taxon>Sar</taxon>
        <taxon>Stramenopiles</taxon>
        <taxon>Ochrophyta</taxon>
        <taxon>Bacillariophyta</taxon>
        <taxon>Coscinodiscophyceae</taxon>
        <taxon>Thalassiosirophycidae</taxon>
        <taxon>Stephanodiscales</taxon>
        <taxon>Stephanodiscaceae</taxon>
        <taxon>Cyclostephanos</taxon>
    </lineage>
</organism>
<feature type="region of interest" description="Disordered" evidence="2">
    <location>
        <begin position="2615"/>
        <end position="2656"/>
    </location>
</feature>
<evidence type="ECO:0000259" key="3">
    <source>
        <dbReference type="PROSITE" id="PS50158"/>
    </source>
</evidence>
<keyword evidence="1" id="KW-0863">Zinc-finger</keyword>
<dbReference type="Gene3D" id="3.40.50.1820">
    <property type="entry name" value="alpha/beta hydrolase"/>
    <property type="match status" value="1"/>
</dbReference>
<dbReference type="InterPro" id="IPR029058">
    <property type="entry name" value="AB_hydrolase_fold"/>
</dbReference>
<proteinExistence type="predicted"/>
<evidence type="ECO:0000313" key="4">
    <source>
        <dbReference type="EMBL" id="KAL3807063.1"/>
    </source>
</evidence>
<dbReference type="SUPFAM" id="SSF57756">
    <property type="entry name" value="Retrovirus zinc finger-like domains"/>
    <property type="match status" value="1"/>
</dbReference>
<feature type="compositionally biased region" description="Polar residues" evidence="2">
    <location>
        <begin position="2402"/>
        <end position="2420"/>
    </location>
</feature>
<sequence>MGQCSPELISKIKGSNKFPAAEQACDVIALLKIIRGYCSRFDDHQQGTWALENAKHRVSTYYQSPTTSTTDYVAMFTTLVGVVEMFGGAYGREPGLVKAELLIQAGIMDRDNPTPDKLEVTYETCREQYLSCMLLRGSDSGRFRGLKDDLCNSMTLGIDHFPKTLVDTARLMNEYKIPPSQRAHQVRDNQPDGVAFVQAGNGKPPDLKDVECWHCAKKGHYKTDCPELKIEEGVQNLFSAEELDEEITESYDDGVNILSTDSGVPGCDDLIQCHLVQKGCKLGCTGILNPNHIYIDTCATYASTPHAHFLENLKKQGSSLRGHTNAGSAIMTHAGTMGDLKKVWFNEGGVASVVPLKLLEQIQPVSYHSAKGMNPGHFVIHSREGDIVCRNNSRGMPYLNLAELDAEVALCLVQDTINTVRANFEGYTKREIEEAKQARVRGRTIRTAPEPVRTDYVHIPRAILDRHGIVTLAVDCMFVNGVPFLKGGFRVGHVLMDNEFECLRALVPNVVINTTAANEHVPEIERRIRLIKERGRSILNTLPYKKIPQLILVELIYHVVLWLNAFPMGSGVSDVFSPREIVLRHKLDLKKHGKVLFGSYVEVHEEPNPTNSMTPRSTPAIVLGPTGNLQGTYKFMNLATGKKIKRRNFTKFAMPDSVIKRVETMGHRATAGAFEFSDRAGILFEWDDIDENQEHLVEEEHIPFPSIVAELPGLSLERDTPIPTIEAELEQQGRPENDAAHNANLPPLAAVGVYDYNHEVVDDHGIIDYDDDDYDGIIEVNDIQPPTHGDIINMVDVPQQNGDFHDHVDTDIDDGGDPTDTDSDDDDDASDTTDDDDDDDAPTEGDVTDPDDTSIPGVRRSRRINKGKTTRYAAYGLMMAARRRARGGEHRASIRDGTMFFSDETLNDAKPIPVDNQLDWILGVALAQYSITAGLKKFKKEGEAGVTKELTQMHDMTVFKPIFKEDLSKEERAKALASLMFLKEKRDKTIKARMCADGRKQRGDWTKQESTSPTVSTESVFITAVVDAHEERDVACYDIPGAFLHADSDEDITMILKGRLAELMVQVAPNLYRKYISVDRKGTAILYVKMQKAMYGLLRSALLFYKKLVSELEAEGFKLNPYDPCVHDYLGMIFDFSDKGKVSVNMIEYIRNIINDFPEEIVGTKTSPAGDHLFEIRDPSEARPLPKEQAMAFHHATAQLLFLSARARRDIQPAVAFLTTRVKSPDEDDWGKVKRVLGYLKGTLHMPLILSADSLTLSRWWVDAAYAVHNDCKGHTGIRYFLFNLILLFHVAVANVLPDGFTLEIGPGGTVLVWTPPGPDQQVRVGGSRPEFRIGGVAVKLLGYPVEKEGSLVLVLSKEQRDAVAGGGQDLEVWSSGRRGATGAPLVDPAASNATGVATSLAVATTTPTVSVDPAARGPASTERTSYSLPGLRLDWPDFPEELEVLGEVISPSVLTTKHPLVMFLHGRHATCYDPASDFAYGDWPCVDDTLPIPSHEGYRYVADILASQGYVTVSISANGINGQDYAANDGGGAARSVLIRHHLAMWAKWNTDGGDPWNGSRFKGKLNMNKVVLVGHSRGGEGVNRAAIDASPSDPYKIVGLVSYGPTAFGSQVTPDVHSATILPTCDGDVSDLQGQFYVDGSRDIAYTEALRSAVIAIGCNHNYFNTEWTPGLSKAPSWDDSVCGSDVEGSVRLTPQEQQVVGATYTAALVRLAVNQDASMLQLLDGSFVRPEAIGRADVSTNAVGGATNRLLYRPEDNGSPIAGDGMSFSECRSDVCSYVSPHWANSYTFPIATALELTWESSAPEGATVRFNVPNGVINLTSRNWIDARVASVGTADLELMVIDKGGKKAKLLATPTRIEAFPNDGYFLNRVHARTLRGSLDSVKSVVDLSAVVAVLLVGHGYGRAWIIDIATSQSKIKLPVVLNLPVLSIEVMTTVTEGNGQTVNININADKSLTSPATLMIRENYDTYQIINIPAGSKIAQVPFSYVGDTFYGSGDTFEYFQIAAVKGVVTGNWIGVINVLEDDPVPTLSAKAPKVTANEGKSMIWELSLSAPTTGSSFYFTAVPPISGKEIDSRDVPTSWLTRFGSNPSTPTLLSSLFLSIDVWFGYGATKANLIIPITIDQTAEGIESIPISLVDGELRHHRARSKNIAMTKDASASDHVQNAHPAHPQLVAEGGLPGELVGCEGIPLRRDPLLGDLEVRPIDRHKTIVKDVPFFRFSKSICGVWRRRHGGGEGSFGDGVNERPDPFSMGLCINGAVGCADERTPWALLRVDLKEVECPKQMLWAPTPWSELVTDDELPNELSTTLSLVPKNSRKSLVSVEDQRPSRRDGRFIRHPAIPRKSGIASPVPYVTSSSSIIDFIELIDEGKVNIACTSDTRYIDRVRHNRRSSSSSSTAPSPTGKNENSRSRQTTARYHHRARVDVAPGAGHAPATSSSSSLCGGRRRRKKMEGGGFTLAGAIDASLRGGRRRIWMDRPYPFASSVFGGGGLSANNNIMGRDSARRVGRGGACCRMMYVSRWGRPNVPPRVGWVGGEGDIARRWRGDYTVHRLSLSGIIRTRRDNSPRCRAGGGGHFPSFVGWGYRPPSVVAAQAVEEGAVEGAVEAAEGAVEVGAEEEEKSVDAEEEEEGDMLVDESNDSGDSSDDSEEYY</sequence>
<dbReference type="Proteomes" id="UP001530377">
    <property type="component" value="Unassembled WGS sequence"/>
</dbReference>
<keyword evidence="5" id="KW-1185">Reference proteome</keyword>
<feature type="compositionally biased region" description="Acidic residues" evidence="2">
    <location>
        <begin position="2619"/>
        <end position="2656"/>
    </location>
</feature>
<accession>A0ABD3R2X0</accession>
<dbReference type="GO" id="GO:0008270">
    <property type="term" value="F:zinc ion binding"/>
    <property type="evidence" value="ECO:0007669"/>
    <property type="project" value="UniProtKB-KW"/>
</dbReference>
<feature type="domain" description="CCHC-type" evidence="3">
    <location>
        <begin position="212"/>
        <end position="227"/>
    </location>
</feature>
<comment type="caution">
    <text evidence="4">The sequence shown here is derived from an EMBL/GenBank/DDBJ whole genome shotgun (WGS) entry which is preliminary data.</text>
</comment>
<feature type="compositionally biased region" description="Acidic residues" evidence="2">
    <location>
        <begin position="811"/>
        <end position="852"/>
    </location>
</feature>
<gene>
    <name evidence="4" type="ORF">ACHAXA_007618</name>
</gene>
<dbReference type="SUPFAM" id="SSF53474">
    <property type="entry name" value="alpha/beta-Hydrolases"/>
    <property type="match status" value="1"/>
</dbReference>
<dbReference type="InterPro" id="IPR036875">
    <property type="entry name" value="Znf_CCHC_sf"/>
</dbReference>
<keyword evidence="1" id="KW-0479">Metal-binding</keyword>
<dbReference type="InterPro" id="IPR001878">
    <property type="entry name" value="Znf_CCHC"/>
</dbReference>
<evidence type="ECO:0000256" key="2">
    <source>
        <dbReference type="SAM" id="MobiDB-lite"/>
    </source>
</evidence>